<dbReference type="InterPro" id="IPR000629">
    <property type="entry name" value="RNA-helicase_DEAD-box_CS"/>
</dbReference>
<name>A0A8E5J843_PLAF7</name>
<feature type="compositionally biased region" description="Low complexity" evidence="13">
    <location>
        <begin position="119"/>
        <end position="128"/>
    </location>
</feature>
<accession>A0A8E5J843</accession>
<dbReference type="EMBL" id="MW147757">
    <property type="protein sequence ID" value="QUX80136.1"/>
    <property type="molecule type" value="mRNA"/>
</dbReference>
<comment type="function">
    <text evidence="11">ATP-dependent RNA helicase required for 60S ribosomal subunit synthesis. Involved in efficient pre-rRNA processing, predominantly at site A3, which is necessary for the normal formation of 25S and 5.8S rRNAs.</text>
</comment>
<dbReference type="AlphaFoldDB" id="A0A8E5J843"/>
<keyword evidence="7 12" id="KW-0378">Hydrolase</keyword>
<evidence type="ECO:0000256" key="1">
    <source>
        <dbReference type="ARBA" id="ARBA00004604"/>
    </source>
</evidence>
<dbReference type="CDD" id="cd18787">
    <property type="entry name" value="SF2_C_DEAD"/>
    <property type="match status" value="1"/>
</dbReference>
<dbReference type="PROSITE" id="PS51192">
    <property type="entry name" value="HELICASE_ATP_BIND_1"/>
    <property type="match status" value="1"/>
</dbReference>
<evidence type="ECO:0000256" key="12">
    <source>
        <dbReference type="RuleBase" id="RU000492"/>
    </source>
</evidence>
<evidence type="ECO:0000256" key="8">
    <source>
        <dbReference type="ARBA" id="ARBA00022806"/>
    </source>
</evidence>
<dbReference type="InterPro" id="IPR014001">
    <property type="entry name" value="Helicase_ATP-bd"/>
</dbReference>
<feature type="compositionally biased region" description="Low complexity" evidence="13">
    <location>
        <begin position="74"/>
        <end position="88"/>
    </location>
</feature>
<dbReference type="Pfam" id="PF00270">
    <property type="entry name" value="DEAD"/>
    <property type="match status" value="1"/>
</dbReference>
<evidence type="ECO:0000256" key="9">
    <source>
        <dbReference type="ARBA" id="ARBA00022840"/>
    </source>
</evidence>
<comment type="similarity">
    <text evidence="2">Belongs to the DEAD box helicase family. DDX5/DBP2 subfamily.</text>
</comment>
<dbReference type="CDD" id="cd00268">
    <property type="entry name" value="DEADc"/>
    <property type="match status" value="1"/>
</dbReference>
<protein>
    <recommendedName>
        <fullName evidence="3">RNA helicase</fullName>
        <ecNumber evidence="3">3.6.4.13</ecNumber>
    </recommendedName>
</protein>
<evidence type="ECO:0000259" key="14">
    <source>
        <dbReference type="PROSITE" id="PS51192"/>
    </source>
</evidence>
<keyword evidence="4" id="KW-0690">Ribosome biogenesis</keyword>
<evidence type="ECO:0000256" key="7">
    <source>
        <dbReference type="ARBA" id="ARBA00022801"/>
    </source>
</evidence>
<dbReference type="GO" id="GO:0016787">
    <property type="term" value="F:hydrolase activity"/>
    <property type="evidence" value="ECO:0007669"/>
    <property type="project" value="UniProtKB-KW"/>
</dbReference>
<feature type="domain" description="Helicase C-terminal" evidence="15">
    <location>
        <begin position="633"/>
        <end position="776"/>
    </location>
</feature>
<evidence type="ECO:0000256" key="11">
    <source>
        <dbReference type="ARBA" id="ARBA00037449"/>
    </source>
</evidence>
<evidence type="ECO:0000256" key="2">
    <source>
        <dbReference type="ARBA" id="ARBA00009334"/>
    </source>
</evidence>
<sequence length="777" mass="90946">MKEPIKNEMGDREINAENVFRNNNFKSKDCLLEENNIKDLNSTCSKNMVPPITIILKEENHTSNTYEMMENNKNIKSNDDVNNNNIKSNDNDNIKSNDNDNIKSNDDNIKSNDNDNIKNNDVNNNNNNTFKSETYIYSVNNKKPKEDKAENIQNGNTNNNIIIYTNKKNNENNNCLNDVINKYLNDLDNQEKVLPKGEHDKCTNNINVLNNTYNINNNNYYYTIMNTEGDILNKNYNNYFNDNNNSYIYHENNNINMNPYLNIQGYIYNRNIEEQQNGLCEQYIPYTTNNNDDHINNFINEVYDEDSYNIYFSNLSDNMKNENYDVERNITYHKNKKDNKFFYDDKKYKRHSEESECSIFNDDYYRVQCKLYGDEKINIPEPLINMEQLSKLCDEELYKNICLKGYCNMTTIQKYSIPVILKKINLLACSQTGSGKTFSFLCPIISNLKKENEILRPHFPGSYACISPLCLILCPTRELVIQIQNEVNSLTKNMSIVCMSFYGGETMKDQVAQINEKQGDIIICTAGRLLDLLNSCKVSLSFIKYLIFDEADEMISLGLKKQMDEIIFQKDLSPKDTRQTIFFTATFSDKLKEHIEKYMSTPYVYLNIKQKRETKNRIREIVKYVPAKSKFIELLKDIKILKGQAIIFVELRHSINNVFNFLKTKGYNVDYLHGKMSQIRRQSVFENFRKKSVQILIATSIAARGLDFPDLELVINYDLPSEFEQYMHRIGRTGRIGKGGMAINYFNSSNKNIIDKLIDHLRKYDQPVPNWLLHFRK</sequence>
<keyword evidence="9 12" id="KW-0067">ATP-binding</keyword>
<dbReference type="PROSITE" id="PS00039">
    <property type="entry name" value="DEAD_ATP_HELICASE"/>
    <property type="match status" value="1"/>
</dbReference>
<dbReference type="InterPro" id="IPR011545">
    <property type="entry name" value="DEAD/DEAH_box_helicase_dom"/>
</dbReference>
<organism evidence="16">
    <name type="scientific">Plasmodium falciparum (isolate 3D7)</name>
    <dbReference type="NCBI Taxonomy" id="36329"/>
    <lineage>
        <taxon>Eukaryota</taxon>
        <taxon>Sar</taxon>
        <taxon>Alveolata</taxon>
        <taxon>Apicomplexa</taxon>
        <taxon>Aconoidasida</taxon>
        <taxon>Haemosporida</taxon>
        <taxon>Plasmodiidae</taxon>
        <taxon>Plasmodium</taxon>
        <taxon>Plasmodium (Laverania)</taxon>
    </lineage>
</organism>
<evidence type="ECO:0000256" key="10">
    <source>
        <dbReference type="ARBA" id="ARBA00023242"/>
    </source>
</evidence>
<comment type="subcellular location">
    <subcellularLocation>
        <location evidence="1">Nucleus</location>
        <location evidence="1">Nucleolus</location>
    </subcellularLocation>
</comment>
<evidence type="ECO:0000256" key="3">
    <source>
        <dbReference type="ARBA" id="ARBA00012552"/>
    </source>
</evidence>
<dbReference type="SUPFAM" id="SSF52540">
    <property type="entry name" value="P-loop containing nucleoside triphosphate hydrolases"/>
    <property type="match status" value="1"/>
</dbReference>
<proteinExistence type="evidence at transcript level"/>
<feature type="domain" description="Helicase ATP-binding" evidence="14">
    <location>
        <begin position="417"/>
        <end position="605"/>
    </location>
</feature>
<evidence type="ECO:0000256" key="5">
    <source>
        <dbReference type="ARBA" id="ARBA00022552"/>
    </source>
</evidence>
<dbReference type="EC" id="3.6.4.13" evidence="3"/>
<dbReference type="GO" id="GO:0003724">
    <property type="term" value="F:RNA helicase activity"/>
    <property type="evidence" value="ECO:0007669"/>
    <property type="project" value="UniProtKB-EC"/>
</dbReference>
<dbReference type="Gene3D" id="3.40.50.300">
    <property type="entry name" value="P-loop containing nucleotide triphosphate hydrolases"/>
    <property type="match status" value="2"/>
</dbReference>
<dbReference type="GO" id="GO:0005524">
    <property type="term" value="F:ATP binding"/>
    <property type="evidence" value="ECO:0007669"/>
    <property type="project" value="UniProtKB-KW"/>
</dbReference>
<keyword evidence="5" id="KW-0698">rRNA processing</keyword>
<dbReference type="SMART" id="SM00490">
    <property type="entry name" value="HELICc"/>
    <property type="match status" value="1"/>
</dbReference>
<dbReference type="InterPro" id="IPR027417">
    <property type="entry name" value="P-loop_NTPase"/>
</dbReference>
<feature type="compositionally biased region" description="Basic and acidic residues" evidence="13">
    <location>
        <begin position="89"/>
        <end position="118"/>
    </location>
</feature>
<evidence type="ECO:0000313" key="16">
    <source>
        <dbReference type="EMBL" id="QUX80136.1"/>
    </source>
</evidence>
<keyword evidence="8 12" id="KW-0347">Helicase</keyword>
<evidence type="ECO:0000256" key="6">
    <source>
        <dbReference type="ARBA" id="ARBA00022741"/>
    </source>
</evidence>
<keyword evidence="10" id="KW-0539">Nucleus</keyword>
<feature type="region of interest" description="Disordered" evidence="13">
    <location>
        <begin position="74"/>
        <end position="129"/>
    </location>
</feature>
<reference evidence="16" key="1">
    <citation type="submission" date="2020-10" db="EMBL/GenBank/DDBJ databases">
        <authorList>
            <person name="Sourabh S."/>
            <person name="Tuteja R."/>
        </authorList>
    </citation>
    <scope>NUCLEOTIDE SEQUENCE</scope>
</reference>
<dbReference type="SMART" id="SM00487">
    <property type="entry name" value="DEXDc"/>
    <property type="match status" value="1"/>
</dbReference>
<dbReference type="GO" id="GO:0003676">
    <property type="term" value="F:nucleic acid binding"/>
    <property type="evidence" value="ECO:0007669"/>
    <property type="project" value="InterPro"/>
</dbReference>
<dbReference type="PANTHER" id="PTHR47958">
    <property type="entry name" value="ATP-DEPENDENT RNA HELICASE DBP3"/>
    <property type="match status" value="1"/>
</dbReference>
<keyword evidence="6 12" id="KW-0547">Nucleotide-binding</keyword>
<dbReference type="InterPro" id="IPR044742">
    <property type="entry name" value="DEAD/DEAH_RhlB"/>
</dbReference>
<evidence type="ECO:0000259" key="15">
    <source>
        <dbReference type="PROSITE" id="PS51194"/>
    </source>
</evidence>
<evidence type="ECO:0000256" key="4">
    <source>
        <dbReference type="ARBA" id="ARBA00022517"/>
    </source>
</evidence>
<dbReference type="PROSITE" id="PS51194">
    <property type="entry name" value="HELICASE_CTER"/>
    <property type="match status" value="1"/>
</dbReference>
<dbReference type="InterPro" id="IPR001650">
    <property type="entry name" value="Helicase_C-like"/>
</dbReference>
<evidence type="ECO:0000256" key="13">
    <source>
        <dbReference type="SAM" id="MobiDB-lite"/>
    </source>
</evidence>
<dbReference type="Pfam" id="PF00271">
    <property type="entry name" value="Helicase_C"/>
    <property type="match status" value="1"/>
</dbReference>